<dbReference type="Pfam" id="PF08163">
    <property type="entry name" value="DNAPKcs_CC3"/>
    <property type="match status" value="1"/>
</dbReference>
<dbReference type="InterPro" id="IPR011989">
    <property type="entry name" value="ARM-like"/>
</dbReference>
<dbReference type="Pfam" id="PF20500">
    <property type="entry name" value="DNA-PKcs_N"/>
    <property type="match status" value="1"/>
</dbReference>
<keyword evidence="10" id="KW-0234">DNA repair</keyword>
<dbReference type="InterPro" id="IPR018936">
    <property type="entry name" value="PI3/4_kinase_CS"/>
</dbReference>
<evidence type="ECO:0000256" key="5">
    <source>
        <dbReference type="ARBA" id="ARBA00022679"/>
    </source>
</evidence>
<dbReference type="SUPFAM" id="SSF56112">
    <property type="entry name" value="Protein kinase-like (PK-like)"/>
    <property type="match status" value="1"/>
</dbReference>
<dbReference type="Gene3D" id="1.25.10.10">
    <property type="entry name" value="Leucine-rich Repeat Variant"/>
    <property type="match status" value="1"/>
</dbReference>
<dbReference type="SMART" id="SM00146">
    <property type="entry name" value="PI3Kc"/>
    <property type="match status" value="1"/>
</dbReference>
<evidence type="ECO:0000256" key="7">
    <source>
        <dbReference type="ARBA" id="ARBA00022763"/>
    </source>
</evidence>
<sequence length="3997" mass="456676">MMGSELINFVEALNGCISGSYLIKDSEAKRNVTNIRGYFEVERTRTDLDGAFATLFDKKTGILPFIQRAMKQDSFVVSIKESFLLLKELIDFFKERMSCHVLRIKDLCKTCILLDKKAEEKDKAFDVLQSILENGPWSDDLNVNELFDKLIDPFKNNKSNVMPAKVIQKHLHILGVIVRRYPECLKREETSLLLRIYLSQLEMQTRLASAVKYQIIAGCLSGLTEFLYVFPLNPEEKEGKKIYDCMTAVAQKHGEMRVAPRAALGLIQAHGCQLAKFLYDKYKFWHEFLQTWVQSAGEDHKAGVGALDMFYNQIALILKDNKSETGRSVFLYFITSFKEMLNRGTSSYDIKLAIKAFGLFAAPCHIFMDSQDVVQMFTVVMQRAEQIYFKEEDVSNMDLQNLPHYIESLSSIIMQLMNVTNERLVALQYLTVLLIENFPKLPKPFHWLAIRAIIVTLCNLAECGGTYLDDFLSNMVYQGVIRSCKHQITIDVELQKGQFQRNPITYRDYIPLWMALLSVQKFQGKSTSLAQTQLIVIKVYDELIRTVLALLKKLDLSIRKKINIEALSTSDRSGEEDVPVLDPESGLQANNCKDFQVFINLVDLMRDVLISADCVQFEKWIQPFCYQVISESSHKPLVSGFYKLLTMALQLCDRLHYFDDCKDMQSQTNEQRACYTLLCRFLQELLIRLQQYKNDLQVACLQTVIAAPTVLIVPLLPHAAPAFEAIFRVGRSMLPLARLGISALDKWYSTLPSHLMKPLLVQVLPHLDPFLRSKGMGSDEDMIIEMELLALGRRNRANVSKNRKVVRKNAERTDSELSQLQHDIISFLGQLDSTTCLALLKEPQKEEDSVPWAKCLEQPLEFPLPFKDMKLDIKLEKLVPRVVELALTSSDRYTRFTACELLHAIIMFMLGRSQGAQTSDKYSELFKKLSLPLLKLGCDPDPAIHRLYNLLVLQLVHWYSSKFKLKSKETEILIQTLMDGITHSTDTALRDFSSRCLHEFVVWSVKQDSHVNIKAIMKQIYSFCLHPCPSKRLGAALILNSVYTVLREKESVVNEYWLELLYHMVVNLSLSEETDSILGSHEQVVTALNHIERVLKEKASLFNKDDKRRRKPPEFEGILLKDAVSWLLLKCGSTQVECRHKCMELVYVLAQLLPDCRSGSEFVTWYVTSHTWMSLLKVCEGSVESGGIAVTPTLKDFRNEVALAHVVRWLHMILTSLDCYIWLFGEGLVRPSLLLKTESLGNMSKARIFEAAAYFIKYVSHHDARHVTRLLSTDTEVDDLPITPWEAENFDRTKCSVTVRLLDMISAILKSSEPHCLPSSLLNLQLWQLIIDCVMHPCSLGFDLCTTEVLDCLPKNLIELLKVLQQSLPSSKTAEFNSELRKAISSTQTDVFSNLQDSLRNDKVTLEQKQLLQGLEILHRCGMLNQIKKELPNQCGLDGKQIVKDLFSALAEGQGDMKRAVVLQPTAFTYAESLLKFAFLLNKEVSAVACCMKDQARIQNPATHLPVLHGEHFFVTFRSAILEHMLAHSEHSVNSLVQDISPDNVQWVITILTELLQYYAKNIKKKHGDSTVICTLQRSIVNHWNRLCSLVEGNSEQIYQLLGLVFHLARMIPQPIGGLAKYEALQKWVITQLSSSHLQLHYKCRALDLLACLTGPQDVDNEQLRTALLKLREQHFPQLSTELHSGTLEYSSFVHAFRKILQGLEGSGSCVLLLSVVAMSASESQHVCEDRIQQSLQTFIKRLEDDEHQVKAIEAVFIVFLDDKYDPSVRLGCARRFVRPLLQGCNRNAAREFYRRYIKDLQNMLQVKIDIHGQMQAEHKLVGRIGAWNILEPLFVQLETSELESKECVVTAAAFPHAVKTGKELISDLTSRALKYRSETLSDNLTGATHLVELFRQSQCAAFNALVAIISNVKRELKFYAGLLFVGHKEVLWEKLVDCRKEYFLVLDWEEIPTRRKQLVSIRCQARAHRKEISSFASESVHYIPSASQCLFDSTLNEDVTLFDFSTSVVRNETIASHDGKALEEQPCSDSTEVSLETDDLNRHECMAILCGVIKHMVDQGISPAPGAETKDAVLPSWMESVRKCLADSSRHRNVRLFLLKLVLNVESKFRPYAHHWVNCLLKVVVDGVAGRTPNYLLSDTVALLVDWCSKITSLPAAAERHQVSQLLDLLIRNVHHDRRDVFKHNLELIRTVVELWKPNFDIPHQVLYDMIMIKDRKDSTASEPGIQVSAIILANHLEPWSSTGKLQFLTAVLRNLDSDKRSVYQSSAEVSGMALGLLDSNGNGMLEGDDSEIHSRLTDKLRFIKDKSKDKFLVCLFAVQEHYPRIVDMFMKHVLFHLPRTYGEFRVMCLKIAYSRLEILGDEIYAEMKSKDLLKTLNDRDPDQQNLALQMVHKMVHKLKPDQLKELIQEVCKSEIRRNVECRKVMYEILKWIYDHCQDVGGKLIEETKSTLLKGLTDDDPHLRDDIFKYWNNDAQQREAATSVRLLFILTDLYCPSTEHQFLGYSTQFLLEATVGTPDYNRKMFSEPLQKCQFEDFRMLLSWRAQHAMIAPMFADTLASQLIQSQSLSSTGESTGAEPLLRATQASLAFQPTLEQGGSSIGSLPSFSKNSSLLFTTSSSGEKQRKSYKMGPGFGSHKLKLEPEVSDEVDSNVDHFTPNLRRRFLRHDYQKRIFHASQEVQRSARRQELEQERGRRHEANIASFRKYRSGDFPDIEIPYCAVIRPMQELAKRDTTIARQLFVLLFEGLLEELHDEKNVYTKKVQEAMSSILSTTKDYTAMVMGTVMEIALHHGKYIVLQPEDIATASQASGLLAMGCLLLEENLILRDAISEDGPSKRSKTLEPSTEQNYWLILADLYKNMDEWDVVRGIFQKHLNYDENIHRALQWEISGNWYNARKEYEAALSSMDGDNILTDYYIEAMYKCLAHLTDWENLNKQVRYQIEDNFDKLWEDDWLKEQLLPKLLLSEVQLMLDKGVEGIREQQFLQQVDGWLKDKDRFSYLSRQYCEELAAIFLIQDNVARAQHQVECSLTAFLNSWSELNPLSHKLRTKQLLDVQKTAELQACLAFATGGEHSKRELLAKDLVRRWSKNIPSVFDSLLCWDIKAMYRKKFTGQIDQILENGDASNALNSMNLAMVDSALYQENFNVANKYLLQSKEKVSRSGTDLGLRWNLANSKALWLKGQCMNTPDKKLKSGLFSWNVIDPLVEDQRLEQYPMLHVDILQHVSVLATGILQLLEQQPSVLAHLPADDVKKLADRIRAPDCSEDQLKHHLKQHGLGSLKRSAELVTPTCSSEQAVAKAYLQVAEYCRAHSDISLEEDNFGTDIVVSILRAMRYGSKDARQLFPCLLRLHGLHTHLSELFHKESTEVPVWMFLGWVNQLLSCLDTAVGPVLHSLVLRLAETYPQALIYAFKLSVKNYNLGSGHETLKALADRLASLLFADPMFDTFLRAFSCLGQPCKMLFYFVDKLEKLLNAETPNCDHLCHTYDTMMKELFPCSDENIHGAVFQQVKEYKIMLEKAGSRIKGGDKRGIKDLGKIKKRLGSVIQNLKPPTQLKDYSPWLSEFQAGKHSSLELEIPGQYTGESKPLIQHHIKIAGFKQTVEHQNSKTLPLRVTIFGNDAKEHQYLVKFGEDLRQDQRLEQLFILMNKILHQDPACRQRSLSIATYQVVPLTTHLGIIQWVDGTKGLKDLMLGVLDQSEMKMYKMSHVEYMRWISEAARAQKGDYKEQYGGAHMKYSRDETNVHFRKMVNMVPWDIMRHALQNLSTSPELYFTLRQNFACSHAVLCIAHWLLGIGDRHLSNTLVSMKDGQCVGIDFGYAFGTATQFLPVPELMPFRLTPHIVNLLQPQDETGLFRETMVHCLRALRNNCHMLLATMEVFVQEPSIDWLEFASKHESLNKDTHEESQTWYPQQKLDLAKEKLEGANPVAITTEELKAGFNKSEYLEKFLECVKGHNSVRAKMPSHNLSPEEQVDCLLDQATDPNVLGKTWVGWESWM</sequence>
<comment type="subcellular location">
    <subcellularLocation>
        <location evidence="1">Nucleus</location>
    </subcellularLocation>
</comment>
<dbReference type="InParanoid" id="A0A067RUG1"/>
<evidence type="ECO:0000256" key="8">
    <source>
        <dbReference type="ARBA" id="ARBA00022777"/>
    </source>
</evidence>
<keyword evidence="5" id="KW-0808">Transferase</keyword>
<dbReference type="InterPro" id="IPR016024">
    <property type="entry name" value="ARM-type_fold"/>
</dbReference>
<keyword evidence="6" id="KW-0547">Nucleotide-binding</keyword>
<dbReference type="Gene3D" id="1.10.1070.11">
    <property type="entry name" value="Phosphatidylinositol 3-/4-kinase, catalytic domain"/>
    <property type="match status" value="1"/>
</dbReference>
<protein>
    <recommendedName>
        <fullName evidence="3">non-specific serine/threonine protein kinase</fullName>
        <ecNumber evidence="3">2.7.11.1</ecNumber>
    </recommendedName>
</protein>
<dbReference type="InterPro" id="IPR046803">
    <property type="entry name" value="DNAPKcs_CC1-2"/>
</dbReference>
<dbReference type="InterPro" id="IPR036940">
    <property type="entry name" value="PI3/4_kinase_cat_sf"/>
</dbReference>
<evidence type="ECO:0000256" key="3">
    <source>
        <dbReference type="ARBA" id="ARBA00012513"/>
    </source>
</evidence>
<dbReference type="PANTHER" id="PTHR11139">
    <property type="entry name" value="ATAXIA TELANGIECTASIA MUTATED ATM -RELATED"/>
    <property type="match status" value="1"/>
</dbReference>
<proteinExistence type="inferred from homology"/>
<dbReference type="InterPro" id="IPR046804">
    <property type="entry name" value="DNA-PKcs_N"/>
</dbReference>
<evidence type="ECO:0000313" key="16">
    <source>
        <dbReference type="Proteomes" id="UP000027135"/>
    </source>
</evidence>
<feature type="domain" description="FATC" evidence="14">
    <location>
        <begin position="3965"/>
        <end position="3997"/>
    </location>
</feature>
<organism evidence="15 16">
    <name type="scientific">Zootermopsis nevadensis</name>
    <name type="common">Dampwood termite</name>
    <dbReference type="NCBI Taxonomy" id="136037"/>
    <lineage>
        <taxon>Eukaryota</taxon>
        <taxon>Metazoa</taxon>
        <taxon>Ecdysozoa</taxon>
        <taxon>Arthropoda</taxon>
        <taxon>Hexapoda</taxon>
        <taxon>Insecta</taxon>
        <taxon>Pterygota</taxon>
        <taxon>Neoptera</taxon>
        <taxon>Polyneoptera</taxon>
        <taxon>Dictyoptera</taxon>
        <taxon>Blattodea</taxon>
        <taxon>Blattoidea</taxon>
        <taxon>Termitoidae</taxon>
        <taxon>Termopsidae</taxon>
        <taxon>Zootermopsis</taxon>
    </lineage>
</organism>
<dbReference type="GO" id="GO:0005524">
    <property type="term" value="F:ATP binding"/>
    <property type="evidence" value="ECO:0007669"/>
    <property type="project" value="UniProtKB-KW"/>
</dbReference>
<keyword evidence="11" id="KW-0539">Nucleus</keyword>
<dbReference type="STRING" id="136037.A0A067RUG1"/>
<dbReference type="OrthoDB" id="431717at2759"/>
<evidence type="ECO:0000256" key="1">
    <source>
        <dbReference type="ARBA" id="ARBA00004123"/>
    </source>
</evidence>
<name>A0A067RUG1_ZOONE</name>
<dbReference type="Proteomes" id="UP000027135">
    <property type="component" value="Unassembled WGS sequence"/>
</dbReference>
<dbReference type="PROSITE" id="PS51190">
    <property type="entry name" value="FATC"/>
    <property type="match status" value="1"/>
</dbReference>
<evidence type="ECO:0000256" key="10">
    <source>
        <dbReference type="ARBA" id="ARBA00023204"/>
    </source>
</evidence>
<evidence type="ECO:0000256" key="2">
    <source>
        <dbReference type="ARBA" id="ARBA00011031"/>
    </source>
</evidence>
<evidence type="ECO:0000259" key="14">
    <source>
        <dbReference type="PROSITE" id="PS51190"/>
    </source>
</evidence>
<accession>A0A067RUG1</accession>
<dbReference type="GO" id="GO:0004677">
    <property type="term" value="F:DNA-dependent protein kinase activity"/>
    <property type="evidence" value="ECO:0007669"/>
    <property type="project" value="InterPro"/>
</dbReference>
<dbReference type="CDD" id="cd05172">
    <property type="entry name" value="PIKKc_DNA-PK"/>
    <property type="match status" value="1"/>
</dbReference>
<dbReference type="GO" id="GO:0000723">
    <property type="term" value="P:telomere maintenance"/>
    <property type="evidence" value="ECO:0007669"/>
    <property type="project" value="TreeGrafter"/>
</dbReference>
<dbReference type="PANTHER" id="PTHR11139:SF68">
    <property type="entry name" value="DNA-DEPENDENT PROTEIN KINASE CATALYTIC SUBUNIT"/>
    <property type="match status" value="1"/>
</dbReference>
<gene>
    <name evidence="15" type="ORF">L798_08681</name>
</gene>
<dbReference type="GO" id="GO:0006303">
    <property type="term" value="P:double-strand break repair via nonhomologous end joining"/>
    <property type="evidence" value="ECO:0007669"/>
    <property type="project" value="InterPro"/>
</dbReference>
<comment type="similarity">
    <text evidence="2">Belongs to the PI3/PI4-kinase family.</text>
</comment>
<dbReference type="InterPro" id="IPR037706">
    <property type="entry name" value="DNA-PK_dom"/>
</dbReference>
<keyword evidence="8 15" id="KW-0418">Kinase</keyword>
<keyword evidence="9" id="KW-0067">ATP-binding</keyword>
<dbReference type="GO" id="GO:0005634">
    <property type="term" value="C:nucleus"/>
    <property type="evidence" value="ECO:0007669"/>
    <property type="project" value="UniProtKB-SubCell"/>
</dbReference>
<reference evidence="15 16" key="1">
    <citation type="journal article" date="2014" name="Nat. Commun.">
        <title>Molecular traces of alternative social organization in a termite genome.</title>
        <authorList>
            <person name="Terrapon N."/>
            <person name="Li C."/>
            <person name="Robertson H.M."/>
            <person name="Ji L."/>
            <person name="Meng X."/>
            <person name="Booth W."/>
            <person name="Chen Z."/>
            <person name="Childers C.P."/>
            <person name="Glastad K.M."/>
            <person name="Gokhale K."/>
            <person name="Gowin J."/>
            <person name="Gronenberg W."/>
            <person name="Hermansen R.A."/>
            <person name="Hu H."/>
            <person name="Hunt B.G."/>
            <person name="Huylmans A.K."/>
            <person name="Khalil S.M."/>
            <person name="Mitchell R.D."/>
            <person name="Munoz-Torres M.C."/>
            <person name="Mustard J.A."/>
            <person name="Pan H."/>
            <person name="Reese J.T."/>
            <person name="Scharf M.E."/>
            <person name="Sun F."/>
            <person name="Vogel H."/>
            <person name="Xiao J."/>
            <person name="Yang W."/>
            <person name="Yang Z."/>
            <person name="Yang Z."/>
            <person name="Zhou J."/>
            <person name="Zhu J."/>
            <person name="Brent C.S."/>
            <person name="Elsik C.G."/>
            <person name="Goodisman M.A."/>
            <person name="Liberles D.A."/>
            <person name="Roe R.M."/>
            <person name="Vargo E.L."/>
            <person name="Vilcinskas A."/>
            <person name="Wang J."/>
            <person name="Bornberg-Bauer E."/>
            <person name="Korb J."/>
            <person name="Zhang G."/>
            <person name="Liebig J."/>
        </authorList>
    </citation>
    <scope>NUCLEOTIDE SEQUENCE [LARGE SCALE GENOMIC DNA]</scope>
    <source>
        <tissue evidence="15">Whole organism</tissue>
    </source>
</reference>
<dbReference type="InterPro" id="IPR045581">
    <property type="entry name" value="DNAPKcs_CC5"/>
</dbReference>
<evidence type="ECO:0000259" key="12">
    <source>
        <dbReference type="PROSITE" id="PS50290"/>
    </source>
</evidence>
<dbReference type="InterPro" id="IPR000403">
    <property type="entry name" value="PI3/4_kinase_cat_dom"/>
</dbReference>
<dbReference type="InterPro" id="IPR014009">
    <property type="entry name" value="PIK_FAT"/>
</dbReference>
<evidence type="ECO:0000313" key="15">
    <source>
        <dbReference type="EMBL" id="KDR23479.1"/>
    </source>
</evidence>
<dbReference type="Pfam" id="PF19704">
    <property type="entry name" value="DNAPKcs_CC5"/>
    <property type="match status" value="1"/>
</dbReference>
<dbReference type="InterPro" id="IPR050517">
    <property type="entry name" value="DDR_Repair_Kinase"/>
</dbReference>
<dbReference type="OMA" id="PSPMCRE"/>
<dbReference type="Pfam" id="PF00454">
    <property type="entry name" value="PI3_PI4_kinase"/>
    <property type="match status" value="1"/>
</dbReference>
<evidence type="ECO:0000259" key="13">
    <source>
        <dbReference type="PROSITE" id="PS51189"/>
    </source>
</evidence>
<evidence type="ECO:0000256" key="11">
    <source>
        <dbReference type="ARBA" id="ARBA00023242"/>
    </source>
</evidence>
<dbReference type="PROSITE" id="PS00915">
    <property type="entry name" value="PI3_4_KINASE_1"/>
    <property type="match status" value="1"/>
</dbReference>
<evidence type="ECO:0000256" key="6">
    <source>
        <dbReference type="ARBA" id="ARBA00022741"/>
    </source>
</evidence>
<dbReference type="Pfam" id="PF02260">
    <property type="entry name" value="FATC"/>
    <property type="match status" value="1"/>
</dbReference>
<dbReference type="Pfam" id="PF20502">
    <property type="entry name" value="DNAPKcs_CC1-2"/>
    <property type="match status" value="1"/>
</dbReference>
<dbReference type="InterPro" id="IPR011009">
    <property type="entry name" value="Kinase-like_dom_sf"/>
</dbReference>
<feature type="domain" description="PI3K/PI4K catalytic" evidence="12">
    <location>
        <begin position="3598"/>
        <end position="3927"/>
    </location>
</feature>
<dbReference type="PROSITE" id="PS00916">
    <property type="entry name" value="PI3_4_KINASE_2"/>
    <property type="match status" value="1"/>
</dbReference>
<keyword evidence="4" id="KW-0723">Serine/threonine-protein kinase</keyword>
<dbReference type="InterPro" id="IPR012582">
    <property type="entry name" value="DNAPKcs_CC3"/>
</dbReference>
<dbReference type="SMART" id="SM01344">
    <property type="entry name" value="NUC194"/>
    <property type="match status" value="1"/>
</dbReference>
<evidence type="ECO:0000256" key="9">
    <source>
        <dbReference type="ARBA" id="ARBA00022840"/>
    </source>
</evidence>
<evidence type="ECO:0000256" key="4">
    <source>
        <dbReference type="ARBA" id="ARBA00022527"/>
    </source>
</evidence>
<dbReference type="eggNOG" id="KOG0891">
    <property type="taxonomic scope" value="Eukaryota"/>
</dbReference>
<dbReference type="SMART" id="SM01343">
    <property type="entry name" value="FATC"/>
    <property type="match status" value="1"/>
</dbReference>
<dbReference type="SUPFAM" id="SSF48371">
    <property type="entry name" value="ARM repeat"/>
    <property type="match status" value="2"/>
</dbReference>
<dbReference type="PROSITE" id="PS51189">
    <property type="entry name" value="FAT"/>
    <property type="match status" value="1"/>
</dbReference>
<feature type="domain" description="FAT" evidence="13">
    <location>
        <begin position="2803"/>
        <end position="3418"/>
    </location>
</feature>
<dbReference type="EC" id="2.7.11.1" evidence="3"/>
<keyword evidence="16" id="KW-1185">Reference proteome</keyword>
<dbReference type="Gene3D" id="3.30.1010.10">
    <property type="entry name" value="Phosphatidylinositol 3-kinase Catalytic Subunit, Chain A, domain 4"/>
    <property type="match status" value="1"/>
</dbReference>
<dbReference type="InterPro" id="IPR003152">
    <property type="entry name" value="FATC_dom"/>
</dbReference>
<dbReference type="PROSITE" id="PS50290">
    <property type="entry name" value="PI3_4_KINASE_3"/>
    <property type="match status" value="1"/>
</dbReference>
<dbReference type="EMBL" id="KK852460">
    <property type="protein sequence ID" value="KDR23479.1"/>
    <property type="molecule type" value="Genomic_DNA"/>
</dbReference>
<keyword evidence="7" id="KW-0227">DNA damage</keyword>